<dbReference type="EMBL" id="FUZU01000004">
    <property type="protein sequence ID" value="SKC86719.1"/>
    <property type="molecule type" value="Genomic_DNA"/>
</dbReference>
<evidence type="ECO:0000313" key="2">
    <source>
        <dbReference type="Proteomes" id="UP000190961"/>
    </source>
</evidence>
<proteinExistence type="predicted"/>
<keyword evidence="2" id="KW-1185">Reference proteome</keyword>
<evidence type="ECO:0000313" key="1">
    <source>
        <dbReference type="EMBL" id="SKC86719.1"/>
    </source>
</evidence>
<reference evidence="1 2" key="1">
    <citation type="submission" date="2017-02" db="EMBL/GenBank/DDBJ databases">
        <authorList>
            <person name="Peterson S.W."/>
        </authorList>
    </citation>
    <scope>NUCLEOTIDE SEQUENCE [LARGE SCALE GENOMIC DNA]</scope>
    <source>
        <strain evidence="1 2">DSM 25262</strain>
    </source>
</reference>
<organism evidence="1 2">
    <name type="scientific">Ohtaekwangia koreensis</name>
    <dbReference type="NCBI Taxonomy" id="688867"/>
    <lineage>
        <taxon>Bacteria</taxon>
        <taxon>Pseudomonadati</taxon>
        <taxon>Bacteroidota</taxon>
        <taxon>Cytophagia</taxon>
        <taxon>Cytophagales</taxon>
        <taxon>Fulvivirgaceae</taxon>
        <taxon>Ohtaekwangia</taxon>
    </lineage>
</organism>
<dbReference type="Proteomes" id="UP000190961">
    <property type="component" value="Unassembled WGS sequence"/>
</dbReference>
<dbReference type="AlphaFoldDB" id="A0A1T5MFR3"/>
<accession>A0A1T5MFR3</accession>
<dbReference type="STRING" id="688867.SAMN05660236_5233"/>
<dbReference type="OrthoDB" id="197037at2"/>
<gene>
    <name evidence="1" type="ORF">SAMN05660236_5233</name>
</gene>
<dbReference type="RefSeq" id="WP_079689721.1">
    <property type="nucleotide sequence ID" value="NZ_FUZU01000004.1"/>
</dbReference>
<protein>
    <submittedName>
        <fullName evidence="1">Uncharacterized protein</fullName>
    </submittedName>
</protein>
<sequence length="155" mass="18069">MAKASIELIQALRKTADNLERTAEYQWGHMGSCNCGFLAQEITRLRKDEIHKRAMQRYGDWNEQLNDYCPTSGYAMDDLISEMLLFGFDVDDLKHLERLSDGNVLALLPLEERNLQRNVKPDVVKYIRTWALMLENRLLDQIYLPSFLTNTETIL</sequence>
<name>A0A1T5MFR3_9BACT</name>